<proteinExistence type="predicted"/>
<sequence length="67" mass="7358">MWEGSISYTPAVRPAGSGVAMRENSLVMWRFGRIVEGSTTYDDIQHNGSRNVFLGGGPSGTIGRKRW</sequence>
<keyword evidence="2" id="KW-1185">Reference proteome</keyword>
<name>A0A8H9L711_9MICO</name>
<accession>A0A8H9L711</accession>
<comment type="caution">
    <text evidence="1">The sequence shown here is derived from an EMBL/GenBank/DDBJ whole genome shotgun (WGS) entry which is preliminary data.</text>
</comment>
<dbReference type="Proteomes" id="UP000655589">
    <property type="component" value="Unassembled WGS sequence"/>
</dbReference>
<protein>
    <submittedName>
        <fullName evidence="1">Uncharacterized protein</fullName>
    </submittedName>
</protein>
<reference evidence="1" key="1">
    <citation type="journal article" date="2014" name="Int. J. Syst. Evol. Microbiol.">
        <title>Complete genome sequence of Corynebacterium casei LMG S-19264T (=DSM 44701T), isolated from a smear-ripened cheese.</title>
        <authorList>
            <consortium name="US DOE Joint Genome Institute (JGI-PGF)"/>
            <person name="Walter F."/>
            <person name="Albersmeier A."/>
            <person name="Kalinowski J."/>
            <person name="Ruckert C."/>
        </authorList>
    </citation>
    <scope>NUCLEOTIDE SEQUENCE</scope>
    <source>
        <strain evidence="1">JCM 3051</strain>
    </source>
</reference>
<evidence type="ECO:0000313" key="2">
    <source>
        <dbReference type="Proteomes" id="UP000655589"/>
    </source>
</evidence>
<gene>
    <name evidence="1" type="ORF">GCM10010102_31090</name>
</gene>
<reference evidence="1" key="2">
    <citation type="submission" date="2020-09" db="EMBL/GenBank/DDBJ databases">
        <authorList>
            <person name="Sun Q."/>
            <person name="Ohkuma M."/>
        </authorList>
    </citation>
    <scope>NUCLEOTIDE SEQUENCE</scope>
    <source>
        <strain evidence="1">JCM 3051</strain>
    </source>
</reference>
<evidence type="ECO:0000313" key="1">
    <source>
        <dbReference type="EMBL" id="GGM33339.1"/>
    </source>
</evidence>
<dbReference type="AlphaFoldDB" id="A0A8H9L711"/>
<dbReference type="EMBL" id="BMPT01000013">
    <property type="protein sequence ID" value="GGM33339.1"/>
    <property type="molecule type" value="Genomic_DNA"/>
</dbReference>
<organism evidence="1 2">
    <name type="scientific">Promicromonospora citrea</name>
    <dbReference type="NCBI Taxonomy" id="43677"/>
    <lineage>
        <taxon>Bacteria</taxon>
        <taxon>Bacillati</taxon>
        <taxon>Actinomycetota</taxon>
        <taxon>Actinomycetes</taxon>
        <taxon>Micrococcales</taxon>
        <taxon>Promicromonosporaceae</taxon>
        <taxon>Promicromonospora</taxon>
    </lineage>
</organism>